<name>A0A2T5RH91_9FIRM</name>
<keyword evidence="3 4" id="KW-0949">S-adenosyl-L-methionine</keyword>
<feature type="active site" evidence="5">
    <location>
        <position position="345"/>
    </location>
</feature>
<sequence length="389" mass="44502">MQENKDLCVHYDRCGGCSIQEIPYQQQLKDKKEMLLEIFSDQEISTDNFEEILASPDIYEYRNNMEFSFGDLKKGGKLQLGMHPRGKRYDVITVDHCLLVDRDFRNILSTIIDYCRKHDFKKYHIKLREGFLRNLIIRKGINTGEVVANLVTTSQVEHDFEPLSRELKNLDLKGELVGFVQTINDDFSDQVSCDEMKIHYGRNYFYDKLLDNKFKIDSLSFFQTNTKGAELLYSEAADYISSAKDKVVYDLYCGAGTISQAIAKDADKIFGIEIDQDAVKKAAENAELNNVDNAEYIAGDVLEKINNLKENPDLIIIDPPRPGINPKALDKIASAGADEILYISCNPKSLARDLVSLKMHNYQLEKFKAVDMFPHTKHLEVITLLKKNK</sequence>
<dbReference type="CDD" id="cd02440">
    <property type="entry name" value="AdoMet_MTases"/>
    <property type="match status" value="1"/>
</dbReference>
<dbReference type="PROSITE" id="PS01231">
    <property type="entry name" value="TRMA_2"/>
    <property type="match status" value="1"/>
</dbReference>
<feature type="binding site" evidence="4">
    <location>
        <position position="223"/>
    </location>
    <ligand>
        <name>S-adenosyl-L-methionine</name>
        <dbReference type="ChEBI" id="CHEBI:59789"/>
    </ligand>
</feature>
<feature type="binding site" evidence="4">
    <location>
        <position position="318"/>
    </location>
    <ligand>
        <name>S-adenosyl-L-methionine</name>
        <dbReference type="ChEBI" id="CHEBI:59789"/>
    </ligand>
</feature>
<protein>
    <submittedName>
        <fullName evidence="6">23S rRNA m(5)U-1939 methyltransferase</fullName>
    </submittedName>
</protein>
<dbReference type="PANTHER" id="PTHR11061:SF30">
    <property type="entry name" value="TRNA (URACIL(54)-C(5))-METHYLTRANSFERASE"/>
    <property type="match status" value="1"/>
</dbReference>
<evidence type="ECO:0000313" key="6">
    <source>
        <dbReference type="EMBL" id="PTV95340.1"/>
    </source>
</evidence>
<dbReference type="RefSeq" id="WP_108141558.1">
    <property type="nucleotide sequence ID" value="NZ_QAXS01000029.1"/>
</dbReference>
<proteinExistence type="inferred from homology"/>
<feature type="binding site" evidence="4">
    <location>
        <position position="252"/>
    </location>
    <ligand>
        <name>S-adenosyl-L-methionine</name>
        <dbReference type="ChEBI" id="CHEBI:59789"/>
    </ligand>
</feature>
<keyword evidence="1 4" id="KW-0489">Methyltransferase</keyword>
<feature type="active site" description="Nucleophile" evidence="4">
    <location>
        <position position="345"/>
    </location>
</feature>
<dbReference type="Proteomes" id="UP000244089">
    <property type="component" value="Unassembled WGS sequence"/>
</dbReference>
<evidence type="ECO:0000313" key="7">
    <source>
        <dbReference type="Proteomes" id="UP000244089"/>
    </source>
</evidence>
<dbReference type="PANTHER" id="PTHR11061">
    <property type="entry name" value="RNA M5U METHYLTRANSFERASE"/>
    <property type="match status" value="1"/>
</dbReference>
<evidence type="ECO:0000256" key="2">
    <source>
        <dbReference type="ARBA" id="ARBA00022679"/>
    </source>
</evidence>
<dbReference type="InterPro" id="IPR030390">
    <property type="entry name" value="MeTrfase_TrmA_AS"/>
</dbReference>
<dbReference type="InterPro" id="IPR010280">
    <property type="entry name" value="U5_MeTrfase_fam"/>
</dbReference>
<evidence type="ECO:0000256" key="1">
    <source>
        <dbReference type="ARBA" id="ARBA00022603"/>
    </source>
</evidence>
<dbReference type="EMBL" id="QAXS01000029">
    <property type="protein sequence ID" value="PTV95340.1"/>
    <property type="molecule type" value="Genomic_DNA"/>
</dbReference>
<dbReference type="AlphaFoldDB" id="A0A2T5RH91"/>
<dbReference type="Gene3D" id="2.40.50.1070">
    <property type="match status" value="1"/>
</dbReference>
<comment type="similarity">
    <text evidence="4">Belongs to the class I-like SAM-binding methyltransferase superfamily. RNA M5U methyltransferase family.</text>
</comment>
<evidence type="ECO:0000256" key="3">
    <source>
        <dbReference type="ARBA" id="ARBA00022691"/>
    </source>
</evidence>
<dbReference type="Pfam" id="PF05958">
    <property type="entry name" value="tRNA_U5-meth_tr"/>
    <property type="match status" value="1"/>
</dbReference>
<dbReference type="SUPFAM" id="SSF53335">
    <property type="entry name" value="S-adenosyl-L-methionine-dependent methyltransferases"/>
    <property type="match status" value="1"/>
</dbReference>
<dbReference type="InterPro" id="IPR029063">
    <property type="entry name" value="SAM-dependent_MTases_sf"/>
</dbReference>
<dbReference type="Gene3D" id="3.40.50.150">
    <property type="entry name" value="Vaccinia Virus protein VP39"/>
    <property type="match status" value="1"/>
</dbReference>
<dbReference type="FunFam" id="3.40.50.150:FF:000009">
    <property type="entry name" value="23S rRNA (Uracil(1939)-C(5))-methyltransferase RlmD"/>
    <property type="match status" value="1"/>
</dbReference>
<evidence type="ECO:0000256" key="4">
    <source>
        <dbReference type="PROSITE-ProRule" id="PRU01024"/>
    </source>
</evidence>
<dbReference type="PROSITE" id="PS51687">
    <property type="entry name" value="SAM_MT_RNA_M5U"/>
    <property type="match status" value="1"/>
</dbReference>
<dbReference type="GO" id="GO:0070475">
    <property type="term" value="P:rRNA base methylation"/>
    <property type="evidence" value="ECO:0007669"/>
    <property type="project" value="TreeGrafter"/>
</dbReference>
<feature type="binding site" evidence="4">
    <location>
        <position position="273"/>
    </location>
    <ligand>
        <name>S-adenosyl-L-methionine</name>
        <dbReference type="ChEBI" id="CHEBI:59789"/>
    </ligand>
</feature>
<evidence type="ECO:0000256" key="5">
    <source>
        <dbReference type="PROSITE-ProRule" id="PRU10015"/>
    </source>
</evidence>
<dbReference type="PROSITE" id="PS01230">
    <property type="entry name" value="TRMA_1"/>
    <property type="match status" value="1"/>
</dbReference>
<dbReference type="OrthoDB" id="9804590at2"/>
<accession>A0A2T5RH91</accession>
<organism evidence="6 7">
    <name type="scientific">Halanaerobium saccharolyticum</name>
    <dbReference type="NCBI Taxonomy" id="43595"/>
    <lineage>
        <taxon>Bacteria</taxon>
        <taxon>Bacillati</taxon>
        <taxon>Bacillota</taxon>
        <taxon>Clostridia</taxon>
        <taxon>Halanaerobiales</taxon>
        <taxon>Halanaerobiaceae</taxon>
        <taxon>Halanaerobium</taxon>
    </lineage>
</organism>
<dbReference type="NCBIfam" id="TIGR00479">
    <property type="entry name" value="rumA"/>
    <property type="match status" value="1"/>
</dbReference>
<comment type="caution">
    <text evidence="6">The sequence shown here is derived from an EMBL/GenBank/DDBJ whole genome shotgun (WGS) entry which is preliminary data.</text>
</comment>
<gene>
    <name evidence="6" type="ORF">C8C76_12910</name>
</gene>
<dbReference type="InterPro" id="IPR030391">
    <property type="entry name" value="MeTrfase_TrmA_CS"/>
</dbReference>
<reference evidence="6 7" key="1">
    <citation type="submission" date="2018-04" db="EMBL/GenBank/DDBJ databases">
        <title>Subsurface microbial communities from deep shales in Ohio and West Virginia, USA.</title>
        <authorList>
            <person name="Wrighton K."/>
        </authorList>
    </citation>
    <scope>NUCLEOTIDE SEQUENCE [LARGE SCALE GENOMIC DNA]</scope>
    <source>
        <strain evidence="6 7">WC1</strain>
    </source>
</reference>
<dbReference type="GO" id="GO:0070041">
    <property type="term" value="F:rRNA (uridine-C5-)-methyltransferase activity"/>
    <property type="evidence" value="ECO:0007669"/>
    <property type="project" value="TreeGrafter"/>
</dbReference>
<keyword evidence="2 4" id="KW-0808">Transferase</keyword>